<reference evidence="10" key="2">
    <citation type="journal article" date="2007" name="Science">
        <title>Draft genome sequence of the sexually transmitted pathogen Trichomonas vaginalis.</title>
        <authorList>
            <person name="Carlton J.M."/>
            <person name="Hirt R.P."/>
            <person name="Silva J.C."/>
            <person name="Delcher A.L."/>
            <person name="Schatz M."/>
            <person name="Zhao Q."/>
            <person name="Wortman J.R."/>
            <person name="Bidwell S.L."/>
            <person name="Alsmark U.C.M."/>
            <person name="Besteiro S."/>
            <person name="Sicheritz-Ponten T."/>
            <person name="Noel C.J."/>
            <person name="Dacks J.B."/>
            <person name="Foster P.G."/>
            <person name="Simillion C."/>
            <person name="Van de Peer Y."/>
            <person name="Miranda-Saavedra D."/>
            <person name="Barton G.J."/>
            <person name="Westrop G.D."/>
            <person name="Mueller S."/>
            <person name="Dessi D."/>
            <person name="Fiori P.L."/>
            <person name="Ren Q."/>
            <person name="Paulsen I."/>
            <person name="Zhang H."/>
            <person name="Bastida-Corcuera F.D."/>
            <person name="Simoes-Barbosa A."/>
            <person name="Brown M.T."/>
            <person name="Hayes R.D."/>
            <person name="Mukherjee M."/>
            <person name="Okumura C.Y."/>
            <person name="Schneider R."/>
            <person name="Smith A.J."/>
            <person name="Vanacova S."/>
            <person name="Villalvazo M."/>
            <person name="Haas B.J."/>
            <person name="Pertea M."/>
            <person name="Feldblyum T.V."/>
            <person name="Utterback T.R."/>
            <person name="Shu C.L."/>
            <person name="Osoegawa K."/>
            <person name="de Jong P.J."/>
            <person name="Hrdy I."/>
            <person name="Horvathova L."/>
            <person name="Zubacova Z."/>
            <person name="Dolezal P."/>
            <person name="Malik S.B."/>
            <person name="Logsdon J.M. Jr."/>
            <person name="Henze K."/>
            <person name="Gupta A."/>
            <person name="Wang C.C."/>
            <person name="Dunne R.L."/>
            <person name="Upcroft J.A."/>
            <person name="Upcroft P."/>
            <person name="White O."/>
            <person name="Salzberg S.L."/>
            <person name="Tang P."/>
            <person name="Chiu C.-H."/>
            <person name="Lee Y.-S."/>
            <person name="Embley T.M."/>
            <person name="Coombs G.H."/>
            <person name="Mottram J.C."/>
            <person name="Tachezy J."/>
            <person name="Fraser-Liggett C.M."/>
            <person name="Johnson P.J."/>
        </authorList>
    </citation>
    <scope>NUCLEOTIDE SEQUENCE [LARGE SCALE GENOMIC DNA]</scope>
    <source>
        <strain evidence="10">G3</strain>
    </source>
</reference>
<dbReference type="VEuPathDB" id="TrichDB:TVAGG3_0339540"/>
<protein>
    <recommendedName>
        <fullName evidence="9">IFT121-like zinc finger domain-containing protein</fullName>
    </recommendedName>
</protein>
<dbReference type="AlphaFoldDB" id="A2E7H2"/>
<keyword evidence="8" id="KW-0966">Cell projection</keyword>
<dbReference type="InterPro" id="IPR056170">
    <property type="entry name" value="Znf_IFT121-like"/>
</dbReference>
<evidence type="ECO:0000256" key="4">
    <source>
        <dbReference type="ARBA" id="ARBA00022737"/>
    </source>
</evidence>
<dbReference type="EMBL" id="DS113320">
    <property type="protein sequence ID" value="EAY11365.1"/>
    <property type="molecule type" value="Genomic_DNA"/>
</dbReference>
<keyword evidence="2" id="KW-0963">Cytoplasm</keyword>
<evidence type="ECO:0000256" key="2">
    <source>
        <dbReference type="ARBA" id="ARBA00022490"/>
    </source>
</evidence>
<dbReference type="Proteomes" id="UP000001542">
    <property type="component" value="Unassembled WGS sequence"/>
</dbReference>
<evidence type="ECO:0000256" key="5">
    <source>
        <dbReference type="ARBA" id="ARBA00022794"/>
    </source>
</evidence>
<evidence type="ECO:0000256" key="1">
    <source>
        <dbReference type="ARBA" id="ARBA00004120"/>
    </source>
</evidence>
<dbReference type="OrthoDB" id="10260567at2759"/>
<accession>A2E7H2</accession>
<evidence type="ECO:0000313" key="11">
    <source>
        <dbReference type="Proteomes" id="UP000001542"/>
    </source>
</evidence>
<dbReference type="Pfam" id="PF23145">
    <property type="entry name" value="Zf_2nd_IFT121"/>
    <property type="match status" value="1"/>
</dbReference>
<sequence>MSPLCRCGIPLVASVVTGKPVKKDDKLWKCKHCRHCALMNEMKDIKFCPLCHFQI</sequence>
<evidence type="ECO:0000256" key="6">
    <source>
        <dbReference type="ARBA" id="ARBA00023069"/>
    </source>
</evidence>
<evidence type="ECO:0000256" key="7">
    <source>
        <dbReference type="ARBA" id="ARBA00023212"/>
    </source>
</evidence>
<dbReference type="KEGG" id="tva:4769318"/>
<keyword evidence="3" id="KW-0853">WD repeat</keyword>
<organism evidence="10 11">
    <name type="scientific">Trichomonas vaginalis (strain ATCC PRA-98 / G3)</name>
    <dbReference type="NCBI Taxonomy" id="412133"/>
    <lineage>
        <taxon>Eukaryota</taxon>
        <taxon>Metamonada</taxon>
        <taxon>Parabasalia</taxon>
        <taxon>Trichomonadida</taxon>
        <taxon>Trichomonadidae</taxon>
        <taxon>Trichomonas</taxon>
    </lineage>
</organism>
<evidence type="ECO:0000313" key="10">
    <source>
        <dbReference type="EMBL" id="EAY11365.1"/>
    </source>
</evidence>
<keyword evidence="7" id="KW-0206">Cytoskeleton</keyword>
<dbReference type="SMR" id="A2E7H2"/>
<dbReference type="InParanoid" id="A2E7H2"/>
<evidence type="ECO:0000256" key="3">
    <source>
        <dbReference type="ARBA" id="ARBA00022574"/>
    </source>
</evidence>
<name>A2E7H2_TRIV3</name>
<keyword evidence="4" id="KW-0677">Repeat</keyword>
<reference evidence="10" key="1">
    <citation type="submission" date="2006-10" db="EMBL/GenBank/DDBJ databases">
        <authorList>
            <person name="Amadeo P."/>
            <person name="Zhao Q."/>
            <person name="Wortman J."/>
            <person name="Fraser-Liggett C."/>
            <person name="Carlton J."/>
        </authorList>
    </citation>
    <scope>NUCLEOTIDE SEQUENCE</scope>
    <source>
        <strain evidence="10">G3</strain>
    </source>
</reference>
<proteinExistence type="predicted"/>
<keyword evidence="11" id="KW-1185">Reference proteome</keyword>
<evidence type="ECO:0000256" key="8">
    <source>
        <dbReference type="ARBA" id="ARBA00023273"/>
    </source>
</evidence>
<dbReference type="RefSeq" id="XP_001323588.1">
    <property type="nucleotide sequence ID" value="XM_001323553.1"/>
</dbReference>
<gene>
    <name evidence="10" type="ORF">TVAG_379470</name>
</gene>
<keyword evidence="5" id="KW-0970">Cilium biogenesis/degradation</keyword>
<dbReference type="VEuPathDB" id="TrichDB:TVAG_379470"/>
<keyword evidence="6" id="KW-0969">Cilium</keyword>
<dbReference type="GO" id="GO:0030030">
    <property type="term" value="P:cell projection organization"/>
    <property type="evidence" value="ECO:0007669"/>
    <property type="project" value="UniProtKB-KW"/>
</dbReference>
<evidence type="ECO:0000259" key="9">
    <source>
        <dbReference type="Pfam" id="PF23145"/>
    </source>
</evidence>
<feature type="domain" description="IFT121-like zinc finger" evidence="9">
    <location>
        <begin position="14"/>
        <end position="54"/>
    </location>
</feature>
<comment type="subcellular location">
    <subcellularLocation>
        <location evidence="1">Cytoplasm</location>
        <location evidence="1">Cytoskeleton</location>
        <location evidence="1">Cilium basal body</location>
    </subcellularLocation>
</comment>